<comment type="caution">
    <text evidence="2">The sequence shown here is derived from an EMBL/GenBank/DDBJ whole genome shotgun (WGS) entry which is preliminary data.</text>
</comment>
<name>A0A209A2X3_YERIN</name>
<keyword evidence="1" id="KW-1133">Transmembrane helix</keyword>
<gene>
    <name evidence="2" type="ORF">CBW57_09760</name>
</gene>
<dbReference type="RefSeq" id="WP_050322242.1">
    <property type="nucleotide sequence ID" value="NZ_JAJAVW010000001.1"/>
</dbReference>
<dbReference type="AlphaFoldDB" id="A0A209A2X3"/>
<keyword evidence="1" id="KW-0812">Transmembrane</keyword>
<proteinExistence type="predicted"/>
<sequence length="41" mass="4703">MKKVFELIMWTLFFSTLGGIGLISGFVVWLGMVIWLREVLA</sequence>
<evidence type="ECO:0000313" key="3">
    <source>
        <dbReference type="Proteomes" id="UP000196440"/>
    </source>
</evidence>
<dbReference type="Proteomes" id="UP000196440">
    <property type="component" value="Unassembled WGS sequence"/>
</dbReference>
<protein>
    <submittedName>
        <fullName evidence="2">Sodium:solute symporter</fullName>
    </submittedName>
</protein>
<dbReference type="EMBL" id="NHOI01000011">
    <property type="protein sequence ID" value="OVZ87069.1"/>
    <property type="molecule type" value="Genomic_DNA"/>
</dbReference>
<evidence type="ECO:0000313" key="2">
    <source>
        <dbReference type="EMBL" id="OVZ87069.1"/>
    </source>
</evidence>
<reference evidence="2 3" key="1">
    <citation type="submission" date="2017-05" db="EMBL/GenBank/DDBJ databases">
        <title>Whole genome sequencing of Yersinia kristensenii.</title>
        <authorList>
            <person name="Campioni F."/>
        </authorList>
    </citation>
    <scope>NUCLEOTIDE SEQUENCE [LARGE SCALE GENOMIC DNA]</scope>
    <source>
        <strain evidence="2 3">CFSAN060536</strain>
    </source>
</reference>
<keyword evidence="1" id="KW-0472">Membrane</keyword>
<evidence type="ECO:0000256" key="1">
    <source>
        <dbReference type="SAM" id="Phobius"/>
    </source>
</evidence>
<accession>A0A209A2X3</accession>
<feature type="transmembrane region" description="Helical" evidence="1">
    <location>
        <begin position="12"/>
        <end position="36"/>
    </location>
</feature>
<organism evidence="2 3">
    <name type="scientific">Yersinia intermedia</name>
    <dbReference type="NCBI Taxonomy" id="631"/>
    <lineage>
        <taxon>Bacteria</taxon>
        <taxon>Pseudomonadati</taxon>
        <taxon>Pseudomonadota</taxon>
        <taxon>Gammaproteobacteria</taxon>
        <taxon>Enterobacterales</taxon>
        <taxon>Yersiniaceae</taxon>
        <taxon>Yersinia</taxon>
    </lineage>
</organism>